<feature type="non-terminal residue" evidence="2">
    <location>
        <position position="318"/>
    </location>
</feature>
<dbReference type="InterPro" id="IPR010730">
    <property type="entry name" value="HET"/>
</dbReference>
<name>A0A8H6MIE1_9PEZI</name>
<gene>
    <name evidence="2" type="ORF">CMUS01_16669</name>
</gene>
<organism evidence="2 3">
    <name type="scientific">Colletotrichum musicola</name>
    <dbReference type="NCBI Taxonomy" id="2175873"/>
    <lineage>
        <taxon>Eukaryota</taxon>
        <taxon>Fungi</taxon>
        <taxon>Dikarya</taxon>
        <taxon>Ascomycota</taxon>
        <taxon>Pezizomycotina</taxon>
        <taxon>Sordariomycetes</taxon>
        <taxon>Hypocreomycetidae</taxon>
        <taxon>Glomerellales</taxon>
        <taxon>Glomerellaceae</taxon>
        <taxon>Colletotrichum</taxon>
        <taxon>Colletotrichum orchidearum species complex</taxon>
    </lineage>
</organism>
<dbReference type="OrthoDB" id="2157530at2759"/>
<dbReference type="InterPro" id="IPR052895">
    <property type="entry name" value="HetReg/Transcr_Mod"/>
</dbReference>
<dbReference type="AlphaFoldDB" id="A0A8H6MIE1"/>
<evidence type="ECO:0000259" key="1">
    <source>
        <dbReference type="Pfam" id="PF06985"/>
    </source>
</evidence>
<accession>A0A8H6MIE1</accession>
<dbReference type="Proteomes" id="UP000639643">
    <property type="component" value="Unassembled WGS sequence"/>
</dbReference>
<reference evidence="2" key="1">
    <citation type="journal article" date="2020" name="Phytopathology">
        <title>Genome Sequence Resources of Colletotrichum truncatum, C. plurivorum, C. musicola, and C. sojae: Four Species Pathogenic to Soybean (Glycine max).</title>
        <authorList>
            <person name="Rogerio F."/>
            <person name="Boufleur T.R."/>
            <person name="Ciampi-Guillardi M."/>
            <person name="Sukno S.A."/>
            <person name="Thon M.R."/>
            <person name="Massola Junior N.S."/>
            <person name="Baroncelli R."/>
        </authorList>
    </citation>
    <scope>NUCLEOTIDE SEQUENCE</scope>
    <source>
        <strain evidence="2">LFN0074</strain>
    </source>
</reference>
<dbReference type="EMBL" id="WIGM01002128">
    <property type="protein sequence ID" value="KAF6783585.1"/>
    <property type="molecule type" value="Genomic_DNA"/>
</dbReference>
<evidence type="ECO:0000313" key="3">
    <source>
        <dbReference type="Proteomes" id="UP000639643"/>
    </source>
</evidence>
<feature type="domain" description="Heterokaryon incompatibility" evidence="1">
    <location>
        <begin position="46"/>
        <end position="189"/>
    </location>
</feature>
<comment type="caution">
    <text evidence="2">The sequence shown here is derived from an EMBL/GenBank/DDBJ whole genome shotgun (WGS) entry which is preliminary data.</text>
</comment>
<dbReference type="PANTHER" id="PTHR24148:SF82">
    <property type="entry name" value="HETEROKARYON INCOMPATIBILITY DOMAIN-CONTAINING PROTEIN"/>
    <property type="match status" value="1"/>
</dbReference>
<keyword evidence="3" id="KW-1185">Reference proteome</keyword>
<dbReference type="PANTHER" id="PTHR24148">
    <property type="entry name" value="ANKYRIN REPEAT DOMAIN-CONTAINING PROTEIN 39 HOMOLOG-RELATED"/>
    <property type="match status" value="1"/>
</dbReference>
<protein>
    <submittedName>
        <fullName evidence="2">Het domain-containing protein</fullName>
    </submittedName>
</protein>
<sequence>MAFVYSDSLVGSRQGIRLLVLLPCQRRESPIECRLETVDLSANPNFEALSYVWGDPSTRVDITVNKQVLNVTASLGTALRHLRHGTDPRALWVDAVCIDQTNLDERNHQVKRMRYIYQHSSHTVVWLGEGDEETDAAMALLRKIDQQDDPYPFRYISQDLARDDLLAAKPGFDKIARRPWWTRMWTFQEFFVARSIKVLCGDAAVRWKAFDVLLPWIGALNMSHGQVLPQSLSQFTEIRNARNVWHSRIRDSGTLLLSTLLKMTGDRGAGEPRDHVFAVLGLVAEGAHEVQIDYKAPVARVYHDATVAAFQETGEDIL</sequence>
<proteinExistence type="predicted"/>
<evidence type="ECO:0000313" key="2">
    <source>
        <dbReference type="EMBL" id="KAF6783585.1"/>
    </source>
</evidence>
<dbReference type="Pfam" id="PF06985">
    <property type="entry name" value="HET"/>
    <property type="match status" value="1"/>
</dbReference>